<dbReference type="EMBL" id="JAKUCV010007386">
    <property type="protein sequence ID" value="KAJ4823692.1"/>
    <property type="molecule type" value="Genomic_DNA"/>
</dbReference>
<dbReference type="Proteomes" id="UP001141552">
    <property type="component" value="Unassembled WGS sequence"/>
</dbReference>
<dbReference type="InterPro" id="IPR040256">
    <property type="entry name" value="At4g02000-like"/>
</dbReference>
<keyword evidence="4" id="KW-1185">Reference proteome</keyword>
<organism evidence="3 4">
    <name type="scientific">Turnera subulata</name>
    <dbReference type="NCBI Taxonomy" id="218843"/>
    <lineage>
        <taxon>Eukaryota</taxon>
        <taxon>Viridiplantae</taxon>
        <taxon>Streptophyta</taxon>
        <taxon>Embryophyta</taxon>
        <taxon>Tracheophyta</taxon>
        <taxon>Spermatophyta</taxon>
        <taxon>Magnoliopsida</taxon>
        <taxon>eudicotyledons</taxon>
        <taxon>Gunneridae</taxon>
        <taxon>Pentapetalae</taxon>
        <taxon>rosids</taxon>
        <taxon>fabids</taxon>
        <taxon>Malpighiales</taxon>
        <taxon>Passifloraceae</taxon>
        <taxon>Turnera</taxon>
    </lineage>
</organism>
<reference evidence="3" key="2">
    <citation type="journal article" date="2023" name="Plants (Basel)">
        <title>Annotation of the Turnera subulata (Passifloraceae) Draft Genome Reveals the S-Locus Evolved after the Divergence of Turneroideae from Passifloroideae in a Stepwise Manner.</title>
        <authorList>
            <person name="Henning P.M."/>
            <person name="Roalson E.H."/>
            <person name="Mir W."/>
            <person name="McCubbin A.G."/>
            <person name="Shore J.S."/>
        </authorList>
    </citation>
    <scope>NUCLEOTIDE SEQUENCE</scope>
    <source>
        <strain evidence="3">F60SS</strain>
    </source>
</reference>
<dbReference type="PANTHER" id="PTHR31286">
    <property type="entry name" value="GLYCINE-RICH CELL WALL STRUCTURAL PROTEIN 1.8-LIKE"/>
    <property type="match status" value="1"/>
</dbReference>
<evidence type="ECO:0000256" key="1">
    <source>
        <dbReference type="SAM" id="MobiDB-lite"/>
    </source>
</evidence>
<gene>
    <name evidence="3" type="ORF">Tsubulata_050763</name>
</gene>
<dbReference type="InterPro" id="IPR025558">
    <property type="entry name" value="DUF4283"/>
</dbReference>
<evidence type="ECO:0000259" key="2">
    <source>
        <dbReference type="Pfam" id="PF14111"/>
    </source>
</evidence>
<feature type="domain" description="DUF4283" evidence="2">
    <location>
        <begin position="97"/>
        <end position="177"/>
    </location>
</feature>
<accession>A0A9Q0F2Y5</accession>
<proteinExistence type="predicted"/>
<feature type="compositionally biased region" description="Pro residues" evidence="1">
    <location>
        <begin position="10"/>
        <end position="25"/>
    </location>
</feature>
<evidence type="ECO:0000313" key="4">
    <source>
        <dbReference type="Proteomes" id="UP001141552"/>
    </source>
</evidence>
<dbReference type="AlphaFoldDB" id="A0A9Q0F2Y5"/>
<dbReference type="Pfam" id="PF14111">
    <property type="entry name" value="DUF4283"/>
    <property type="match status" value="1"/>
</dbReference>
<name>A0A9Q0F2Y5_9ROSI</name>
<evidence type="ECO:0000313" key="3">
    <source>
        <dbReference type="EMBL" id="KAJ4823692.1"/>
    </source>
</evidence>
<reference evidence="3" key="1">
    <citation type="submission" date="2022-02" db="EMBL/GenBank/DDBJ databases">
        <authorList>
            <person name="Henning P.M."/>
            <person name="McCubbin A.G."/>
            <person name="Shore J.S."/>
        </authorList>
    </citation>
    <scope>NUCLEOTIDE SEQUENCE</scope>
    <source>
        <strain evidence="3">F60SS</strain>
        <tissue evidence="3">Leaves</tissue>
    </source>
</reference>
<sequence length="296" mass="33281">MSSSETYHPLAPPPSSLPVKPPDPTPDIHDTDIAETSSPRMPFLESLMRDQERAKDRQPIVDLVEAGVVRMSFVDGNRLHPSFELDKNYYKQLCLPWRDSLILRVLGRDIGYKALHTRLVQIWQPKGQLDLLDLGAGCFLARLSQSDDIERVIKRGPWMVQGHYLTVRQWFPKFRPELDVIKRTLPLVRLPGLPLMYYDDDFLETAARGVGCPIRVDSNTSTASRALYARMCMEIDLTLTLVPDVTTRGEHFKVHYEGLHTICMSCGTYGHNASACTSPLKCSAPISGAAVSDQMD</sequence>
<dbReference type="PANTHER" id="PTHR31286:SF171">
    <property type="entry name" value="CCHC-TYPE DOMAIN-CONTAINING PROTEIN"/>
    <property type="match status" value="1"/>
</dbReference>
<feature type="region of interest" description="Disordered" evidence="1">
    <location>
        <begin position="1"/>
        <end position="42"/>
    </location>
</feature>
<comment type="caution">
    <text evidence="3">The sequence shown here is derived from an EMBL/GenBank/DDBJ whole genome shotgun (WGS) entry which is preliminary data.</text>
</comment>
<protein>
    <recommendedName>
        <fullName evidence="2">DUF4283 domain-containing protein</fullName>
    </recommendedName>
</protein>
<dbReference type="OrthoDB" id="851886at2759"/>